<evidence type="ECO:0000256" key="3">
    <source>
        <dbReference type="ARBA" id="ARBA00022741"/>
    </source>
</evidence>
<dbReference type="InterPro" id="IPR027417">
    <property type="entry name" value="P-loop_NTPase"/>
</dbReference>
<dbReference type="HOGENOM" id="CLU_000604_1_23_0"/>
<dbReference type="SUPFAM" id="SSF52540">
    <property type="entry name" value="P-loop containing nucleoside triphosphate hydrolases"/>
    <property type="match status" value="1"/>
</dbReference>
<dbReference type="PROSITE" id="PS50893">
    <property type="entry name" value="ABC_TRANSPORTER_2"/>
    <property type="match status" value="1"/>
</dbReference>
<dbReference type="SMART" id="SM00382">
    <property type="entry name" value="AAA"/>
    <property type="match status" value="1"/>
</dbReference>
<dbReference type="InterPro" id="IPR003439">
    <property type="entry name" value="ABC_transporter-like_ATP-bd"/>
</dbReference>
<dbReference type="Pfam" id="PF00005">
    <property type="entry name" value="ABC_tran"/>
    <property type="match status" value="1"/>
</dbReference>
<keyword evidence="3" id="KW-0547">Nucleotide-binding</keyword>
<proteinExistence type="inferred from homology"/>
<dbReference type="InterPro" id="IPR017871">
    <property type="entry name" value="ABC_transporter-like_CS"/>
</dbReference>
<dbReference type="InterPro" id="IPR013563">
    <property type="entry name" value="Oligopep_ABC_C"/>
</dbReference>
<dbReference type="PANTHER" id="PTHR43776">
    <property type="entry name" value="TRANSPORT ATP-BINDING PROTEIN"/>
    <property type="match status" value="1"/>
</dbReference>
<keyword evidence="2" id="KW-0813">Transport</keyword>
<keyword evidence="7" id="KW-1185">Reference proteome</keyword>
<keyword evidence="4" id="KW-0067">ATP-binding</keyword>
<dbReference type="InterPro" id="IPR050319">
    <property type="entry name" value="ABC_transp_ATP-bind"/>
</dbReference>
<reference evidence="7" key="1">
    <citation type="submission" date="2014-11" db="EMBL/GenBank/DDBJ databases">
        <authorList>
            <person name="Wibberg D."/>
        </authorList>
    </citation>
    <scope>NUCLEOTIDE SEQUENCE [LARGE SCALE GENOMIC DNA]</scope>
    <source>
        <strain evidence="7">L3</strain>
    </source>
</reference>
<dbReference type="Pfam" id="PF08352">
    <property type="entry name" value="oligo_HPY"/>
    <property type="match status" value="1"/>
</dbReference>
<dbReference type="EMBL" id="LN824141">
    <property type="protein sequence ID" value="CEP78626.1"/>
    <property type="molecule type" value="Genomic_DNA"/>
</dbReference>
<dbReference type="GO" id="GO:0005524">
    <property type="term" value="F:ATP binding"/>
    <property type="evidence" value="ECO:0007669"/>
    <property type="project" value="UniProtKB-KW"/>
</dbReference>
<dbReference type="RefSeq" id="WP_045088035.1">
    <property type="nucleotide sequence ID" value="NZ_LN824141.1"/>
</dbReference>
<dbReference type="GO" id="GO:0055085">
    <property type="term" value="P:transmembrane transport"/>
    <property type="evidence" value="ECO:0007669"/>
    <property type="project" value="UniProtKB-ARBA"/>
</dbReference>
<sequence>MKDKKILEVTNLKKYFPIKRGVFGKISGYVKAVDDVSFYINEGETLGLVGESGCGKTTIAKTILRALNPDEGDIFMNLNDEFVNIAKLPKNQLKNLRKNIQMIFQNPFTSLNPRMKVKDIIGEPLFVNKIAKGKELESIVEELMDMVGLRREYLIRYPHAFSGGQRQRIVIARALALKPKLVVCDEPVAALDVSIRSQILNLLMDLQEQLNLTYLFISHDLSVVQHISDRVAVMYLGKIVEIADTETLFQQPKHPYTEKLLEAVPKPDPNIRADQLKPLEGEVPDPANPPEGCYFHPRCPYAINICKKEYPKLNIYSSVESEHLVACHRSSELKLNGITLV</sequence>
<dbReference type="NCBIfam" id="TIGR01727">
    <property type="entry name" value="oligo_HPY"/>
    <property type="match status" value="1"/>
</dbReference>
<dbReference type="PROSITE" id="PS00211">
    <property type="entry name" value="ABC_TRANSPORTER_1"/>
    <property type="match status" value="1"/>
</dbReference>
<evidence type="ECO:0000256" key="1">
    <source>
        <dbReference type="ARBA" id="ARBA00005417"/>
    </source>
</evidence>
<evidence type="ECO:0000256" key="4">
    <source>
        <dbReference type="ARBA" id="ARBA00022840"/>
    </source>
</evidence>
<dbReference type="InterPro" id="IPR003593">
    <property type="entry name" value="AAA+_ATPase"/>
</dbReference>
<dbReference type="Proteomes" id="UP000032809">
    <property type="component" value="Chromosome I"/>
</dbReference>
<dbReference type="AlphaFoldDB" id="A0A0C7NL59"/>
<dbReference type="FunFam" id="3.40.50.300:FF:000016">
    <property type="entry name" value="Oligopeptide ABC transporter ATP-binding component"/>
    <property type="match status" value="1"/>
</dbReference>
<evidence type="ECO:0000313" key="7">
    <source>
        <dbReference type="Proteomes" id="UP000032809"/>
    </source>
</evidence>
<dbReference type="KEGG" id="dtn:DTL3_1332"/>
<feature type="domain" description="ABC transporter" evidence="5">
    <location>
        <begin position="7"/>
        <end position="261"/>
    </location>
</feature>
<comment type="similarity">
    <text evidence="1">Belongs to the ABC transporter superfamily.</text>
</comment>
<accession>A0A0C7NL59</accession>
<evidence type="ECO:0000259" key="5">
    <source>
        <dbReference type="PROSITE" id="PS50893"/>
    </source>
</evidence>
<dbReference type="OrthoDB" id="41661at2"/>
<organism evidence="6 7">
    <name type="scientific">Defluviitoga tunisiensis</name>
    <dbReference type="NCBI Taxonomy" id="1006576"/>
    <lineage>
        <taxon>Bacteria</taxon>
        <taxon>Thermotogati</taxon>
        <taxon>Thermotogota</taxon>
        <taxon>Thermotogae</taxon>
        <taxon>Petrotogales</taxon>
        <taxon>Petrotogaceae</taxon>
        <taxon>Defluviitoga</taxon>
    </lineage>
</organism>
<dbReference type="PATRIC" id="fig|1006576.9.peg.1329"/>
<protein>
    <submittedName>
        <fullName evidence="6">Peptide ABC transporter ATPase component</fullName>
    </submittedName>
</protein>
<name>A0A0C7NL59_DEFTU</name>
<evidence type="ECO:0000313" key="6">
    <source>
        <dbReference type="EMBL" id="CEP78626.1"/>
    </source>
</evidence>
<gene>
    <name evidence="6" type="primary">dppF5</name>
    <name evidence="6" type="ORF">DTL3_1332</name>
</gene>
<evidence type="ECO:0000256" key="2">
    <source>
        <dbReference type="ARBA" id="ARBA00022448"/>
    </source>
</evidence>
<dbReference type="GO" id="GO:0015833">
    <property type="term" value="P:peptide transport"/>
    <property type="evidence" value="ECO:0007669"/>
    <property type="project" value="InterPro"/>
</dbReference>
<dbReference type="Gene3D" id="3.40.50.300">
    <property type="entry name" value="P-loop containing nucleotide triphosphate hydrolases"/>
    <property type="match status" value="1"/>
</dbReference>
<dbReference type="GO" id="GO:0016887">
    <property type="term" value="F:ATP hydrolysis activity"/>
    <property type="evidence" value="ECO:0007669"/>
    <property type="project" value="InterPro"/>
</dbReference>
<dbReference type="CDD" id="cd03257">
    <property type="entry name" value="ABC_NikE_OppD_transporters"/>
    <property type="match status" value="1"/>
</dbReference>
<dbReference type="STRING" id="1006576.DTL3_1332"/>
<dbReference type="PANTHER" id="PTHR43776:SF7">
    <property type="entry name" value="D,D-DIPEPTIDE TRANSPORT ATP-BINDING PROTEIN DDPF-RELATED"/>
    <property type="match status" value="1"/>
</dbReference>